<reference evidence="1 2" key="1">
    <citation type="submission" date="2013-05" db="EMBL/GenBank/DDBJ databases">
        <title>Draft genome of the parasitic nematode Anyclostoma ceylanicum.</title>
        <authorList>
            <person name="Mitreva M."/>
        </authorList>
    </citation>
    <scope>NUCLEOTIDE SEQUENCE [LARGE SCALE GENOMIC DNA]</scope>
</reference>
<organism evidence="1 2">
    <name type="scientific">Ancylostoma ceylanicum</name>
    <dbReference type="NCBI Taxonomy" id="53326"/>
    <lineage>
        <taxon>Eukaryota</taxon>
        <taxon>Metazoa</taxon>
        <taxon>Ecdysozoa</taxon>
        <taxon>Nematoda</taxon>
        <taxon>Chromadorea</taxon>
        <taxon>Rhabditida</taxon>
        <taxon>Rhabditina</taxon>
        <taxon>Rhabditomorpha</taxon>
        <taxon>Strongyloidea</taxon>
        <taxon>Ancylostomatidae</taxon>
        <taxon>Ancylostomatinae</taxon>
        <taxon>Ancylostoma</taxon>
    </lineage>
</organism>
<dbReference type="Proteomes" id="UP000054495">
    <property type="component" value="Unassembled WGS sequence"/>
</dbReference>
<gene>
    <name evidence="1" type="ORF">ANCCEY_01299</name>
</gene>
<dbReference type="EMBL" id="KE124791">
    <property type="protein sequence ID" value="EPB79603.1"/>
    <property type="molecule type" value="Genomic_DNA"/>
</dbReference>
<keyword evidence="2" id="KW-1185">Reference proteome</keyword>
<protein>
    <submittedName>
        <fullName evidence="1">Uncharacterized protein</fullName>
    </submittedName>
</protein>
<accession>A0A0D6M7Z2</accession>
<evidence type="ECO:0000313" key="2">
    <source>
        <dbReference type="Proteomes" id="UP000054495"/>
    </source>
</evidence>
<evidence type="ECO:0000313" key="1">
    <source>
        <dbReference type="EMBL" id="EPB79603.1"/>
    </source>
</evidence>
<proteinExistence type="predicted"/>
<sequence>MAEMFLTRALRGNLNLPHWNRRVWEIGYSGPPLPKKKATGRPDYPIPPAQVTVLRERFAREWGVMKLLSRPYVTAEVEADYFASKNVSGLDEIREKEQAKLEAQRMPGKVKRTHGSKHAVRRRANIGNLLHTHATVEDSLAELMNRNRWD</sequence>
<name>A0A0D6M7Z2_9BILA</name>
<dbReference type="AlphaFoldDB" id="A0A0D6M7Z2"/>